<feature type="transmembrane region" description="Helical" evidence="1">
    <location>
        <begin position="6"/>
        <end position="29"/>
    </location>
</feature>
<dbReference type="AlphaFoldDB" id="A0A117PHJ4"/>
<dbReference type="EMBL" id="LMWJ01000004">
    <property type="protein sequence ID" value="KUM79744.1"/>
    <property type="molecule type" value="Genomic_DNA"/>
</dbReference>
<keyword evidence="1" id="KW-1133">Transmembrane helix</keyword>
<protein>
    <submittedName>
        <fullName evidence="2">Uncharacterized protein</fullName>
    </submittedName>
</protein>
<evidence type="ECO:0000313" key="2">
    <source>
        <dbReference type="EMBL" id="KUM79744.1"/>
    </source>
</evidence>
<keyword evidence="3" id="KW-1185">Reference proteome</keyword>
<dbReference type="RefSeq" id="WP_062145251.1">
    <property type="nucleotide sequence ID" value="NZ_KQ947985.1"/>
</dbReference>
<name>A0A117PHJ4_9ACTN</name>
<accession>A0A117PHJ4</accession>
<comment type="caution">
    <text evidence="2">The sequence shown here is derived from an EMBL/GenBank/DDBJ whole genome shotgun (WGS) entry which is preliminary data.</text>
</comment>
<organism evidence="2 3">
    <name type="scientific">Streptomyces curacoi</name>
    <dbReference type="NCBI Taxonomy" id="146536"/>
    <lineage>
        <taxon>Bacteria</taxon>
        <taxon>Bacillati</taxon>
        <taxon>Actinomycetota</taxon>
        <taxon>Actinomycetes</taxon>
        <taxon>Kitasatosporales</taxon>
        <taxon>Streptomycetaceae</taxon>
        <taxon>Streptomyces</taxon>
    </lineage>
</organism>
<sequence length="206" mass="23301">MSTGVIAILIASVSALFTGANMLVSALTYRRLHPRLKISAKWGPMIGDPDINPITGEPSRPFGFYVHVKSKSPTETKVRRVLVMSKLRRTRSFGALFRVGSSASPEIYDFQHDALEKDLTPFGGLWWEIKGPDLILPNIQSYAIEVRLANGYRKRSRWMSGRRLQRKVASFNKGVEDAVLLMEENRRLVEQRMSHIEAERGSGEEE</sequence>
<reference evidence="2 3" key="1">
    <citation type="submission" date="2015-10" db="EMBL/GenBank/DDBJ databases">
        <title>Draft genome sequence of Streptomyces curacoi DSM 40107, type strain for the species Streptomyces curacoi.</title>
        <authorList>
            <person name="Ruckert C."/>
            <person name="Winkler A."/>
            <person name="Kalinowski J."/>
            <person name="Kampfer P."/>
            <person name="Glaeser S."/>
        </authorList>
    </citation>
    <scope>NUCLEOTIDE SEQUENCE [LARGE SCALE GENOMIC DNA]</scope>
    <source>
        <strain evidence="2 3">DSM 40107</strain>
    </source>
</reference>
<keyword evidence="1" id="KW-0812">Transmembrane</keyword>
<evidence type="ECO:0000313" key="3">
    <source>
        <dbReference type="Proteomes" id="UP000054024"/>
    </source>
</evidence>
<keyword evidence="1" id="KW-0472">Membrane</keyword>
<proteinExistence type="predicted"/>
<gene>
    <name evidence="2" type="ORF">AQI70_05985</name>
</gene>
<evidence type="ECO:0000256" key="1">
    <source>
        <dbReference type="SAM" id="Phobius"/>
    </source>
</evidence>
<dbReference type="Proteomes" id="UP000054024">
    <property type="component" value="Unassembled WGS sequence"/>
</dbReference>